<protein>
    <submittedName>
        <fullName evidence="1">Phosphoglycolate phosphatase</fullName>
    </submittedName>
</protein>
<dbReference type="GO" id="GO:0006281">
    <property type="term" value="P:DNA repair"/>
    <property type="evidence" value="ECO:0007669"/>
    <property type="project" value="TreeGrafter"/>
</dbReference>
<dbReference type="Gene3D" id="3.40.50.1000">
    <property type="entry name" value="HAD superfamily/HAD-like"/>
    <property type="match status" value="1"/>
</dbReference>
<dbReference type="Proteomes" id="UP000295707">
    <property type="component" value="Unassembled WGS sequence"/>
</dbReference>
<evidence type="ECO:0000313" key="1">
    <source>
        <dbReference type="EMBL" id="TCK18359.1"/>
    </source>
</evidence>
<dbReference type="InterPro" id="IPR023198">
    <property type="entry name" value="PGP-like_dom2"/>
</dbReference>
<dbReference type="InterPro" id="IPR023214">
    <property type="entry name" value="HAD_sf"/>
</dbReference>
<dbReference type="InterPro" id="IPR041492">
    <property type="entry name" value="HAD_2"/>
</dbReference>
<dbReference type="InterPro" id="IPR006439">
    <property type="entry name" value="HAD-SF_hydro_IA"/>
</dbReference>
<name>A0A4R1HGC0_9GAMM</name>
<dbReference type="SFLD" id="SFLDS00003">
    <property type="entry name" value="Haloacid_Dehalogenase"/>
    <property type="match status" value="1"/>
</dbReference>
<comment type="caution">
    <text evidence="1">The sequence shown here is derived from an EMBL/GenBank/DDBJ whole genome shotgun (WGS) entry which is preliminary data.</text>
</comment>
<gene>
    <name evidence="1" type="ORF">DFR30_1637</name>
</gene>
<dbReference type="Gene3D" id="1.10.150.240">
    <property type="entry name" value="Putative phosphatase, domain 2"/>
    <property type="match status" value="1"/>
</dbReference>
<accession>A0A4R1HGC0</accession>
<dbReference type="PANTHER" id="PTHR43434:SF24">
    <property type="entry name" value="HYDROLASE-RELATED"/>
    <property type="match status" value="1"/>
</dbReference>
<dbReference type="Pfam" id="PF13419">
    <property type="entry name" value="HAD_2"/>
    <property type="match status" value="1"/>
</dbReference>
<dbReference type="NCBIfam" id="TIGR01509">
    <property type="entry name" value="HAD-SF-IA-v3"/>
    <property type="match status" value="1"/>
</dbReference>
<keyword evidence="2" id="KW-1185">Reference proteome</keyword>
<dbReference type="NCBIfam" id="TIGR01549">
    <property type="entry name" value="HAD-SF-IA-v1"/>
    <property type="match status" value="1"/>
</dbReference>
<reference evidence="1 2" key="1">
    <citation type="submission" date="2019-03" db="EMBL/GenBank/DDBJ databases">
        <title>Genomic Encyclopedia of Type Strains, Phase IV (KMG-IV): sequencing the most valuable type-strain genomes for metagenomic binning, comparative biology and taxonomic classification.</title>
        <authorList>
            <person name="Goeker M."/>
        </authorList>
    </citation>
    <scope>NUCLEOTIDE SEQUENCE [LARGE SCALE GENOMIC DNA]</scope>
    <source>
        <strain evidence="1 2">DSM 19610</strain>
    </source>
</reference>
<sequence>METDNKVKNLPSAVQLIVFDWDGTLMDSETQIVHALQASIQDMALEERSIDECRNIIGLGLHEAIETLYPGREEDFAARFVERYRHHWFSDTQHSDLFPGSRETLTLLKDAGFMLGVATGKGRIGLDRVLADTGLGNLFSVTRCSDETRSKPHPQMLNEILQETGIEARHALMVGDTEYDLKMANEAGIGPVAVNYGVHAPERLLQHNPLVCLDTITELVDWLAEQQLLDPGCIKQEILAL</sequence>
<dbReference type="OrthoDB" id="9782449at2"/>
<dbReference type="SFLD" id="SFLDG01129">
    <property type="entry name" value="C1.5:_HAD__Beta-PGM__Phosphata"/>
    <property type="match status" value="1"/>
</dbReference>
<dbReference type="InterPro" id="IPR036412">
    <property type="entry name" value="HAD-like_sf"/>
</dbReference>
<proteinExistence type="predicted"/>
<dbReference type="GO" id="GO:0005829">
    <property type="term" value="C:cytosol"/>
    <property type="evidence" value="ECO:0007669"/>
    <property type="project" value="TreeGrafter"/>
</dbReference>
<dbReference type="EMBL" id="SMFX01000001">
    <property type="protein sequence ID" value="TCK18359.1"/>
    <property type="molecule type" value="Genomic_DNA"/>
</dbReference>
<dbReference type="SFLD" id="SFLDG01135">
    <property type="entry name" value="C1.5.6:_HAD__Beta-PGM__Phospha"/>
    <property type="match status" value="1"/>
</dbReference>
<dbReference type="PANTHER" id="PTHR43434">
    <property type="entry name" value="PHOSPHOGLYCOLATE PHOSPHATASE"/>
    <property type="match status" value="1"/>
</dbReference>
<dbReference type="GO" id="GO:0008967">
    <property type="term" value="F:phosphoglycolate phosphatase activity"/>
    <property type="evidence" value="ECO:0007669"/>
    <property type="project" value="TreeGrafter"/>
</dbReference>
<evidence type="ECO:0000313" key="2">
    <source>
        <dbReference type="Proteomes" id="UP000295707"/>
    </source>
</evidence>
<dbReference type="SUPFAM" id="SSF56784">
    <property type="entry name" value="HAD-like"/>
    <property type="match status" value="1"/>
</dbReference>
<dbReference type="AlphaFoldDB" id="A0A4R1HGC0"/>
<dbReference type="InterPro" id="IPR050155">
    <property type="entry name" value="HAD-like_hydrolase_sf"/>
</dbReference>
<organism evidence="1 2">
    <name type="scientific">Thiogranum longum</name>
    <dbReference type="NCBI Taxonomy" id="1537524"/>
    <lineage>
        <taxon>Bacteria</taxon>
        <taxon>Pseudomonadati</taxon>
        <taxon>Pseudomonadota</taxon>
        <taxon>Gammaproteobacteria</taxon>
        <taxon>Chromatiales</taxon>
        <taxon>Ectothiorhodospiraceae</taxon>
        <taxon>Thiogranum</taxon>
    </lineage>
</organism>